<evidence type="ECO:0000313" key="15">
    <source>
        <dbReference type="Proteomes" id="UP000037267"/>
    </source>
</evidence>
<dbReference type="Proteomes" id="UP000037267">
    <property type="component" value="Unassembled WGS sequence"/>
</dbReference>
<feature type="transmembrane region" description="Helical" evidence="11">
    <location>
        <begin position="174"/>
        <end position="195"/>
    </location>
</feature>
<dbReference type="InterPro" id="IPR058204">
    <property type="entry name" value="FtsX_firmicutes-type"/>
</dbReference>
<dbReference type="PANTHER" id="PTHR47755:SF1">
    <property type="entry name" value="CELL DIVISION PROTEIN FTSX"/>
    <property type="match status" value="1"/>
</dbReference>
<dbReference type="GO" id="GO:0005886">
    <property type="term" value="C:plasma membrane"/>
    <property type="evidence" value="ECO:0007669"/>
    <property type="project" value="UniProtKB-SubCell"/>
</dbReference>
<name>A0A0L0WCM3_GOTPU</name>
<dbReference type="AlphaFoldDB" id="A0A0L0WCM3"/>
<comment type="function">
    <text evidence="10">Part of the ABC transporter FtsEX involved in asymmetric cellular division facilitating the initiation of sporulation.</text>
</comment>
<keyword evidence="8 10" id="KW-0472">Membrane</keyword>
<evidence type="ECO:0000256" key="6">
    <source>
        <dbReference type="ARBA" id="ARBA00022692"/>
    </source>
</evidence>
<evidence type="ECO:0000256" key="9">
    <source>
        <dbReference type="ARBA" id="ARBA00023306"/>
    </source>
</evidence>
<evidence type="ECO:0000256" key="7">
    <source>
        <dbReference type="ARBA" id="ARBA00022989"/>
    </source>
</evidence>
<dbReference type="InterPro" id="IPR003838">
    <property type="entry name" value="ABC3_permease_C"/>
</dbReference>
<evidence type="ECO:0000313" key="14">
    <source>
        <dbReference type="EMBL" id="KNF09165.1"/>
    </source>
</evidence>
<keyword evidence="4 10" id="KW-1003">Cell membrane</keyword>
<dbReference type="PANTHER" id="PTHR47755">
    <property type="entry name" value="CELL DIVISION PROTEIN FTSX"/>
    <property type="match status" value="1"/>
</dbReference>
<gene>
    <name evidence="14" type="primary">ftsX</name>
    <name evidence="14" type="ORF">CLPU_4c02110</name>
</gene>
<feature type="domain" description="FtsX extracellular" evidence="13">
    <location>
        <begin position="64"/>
        <end position="155"/>
    </location>
</feature>
<evidence type="ECO:0000256" key="8">
    <source>
        <dbReference type="ARBA" id="ARBA00023136"/>
    </source>
</evidence>
<proteinExistence type="inferred from homology"/>
<keyword evidence="15" id="KW-1185">Reference proteome</keyword>
<sequence length="301" mass="33813">MAMMLRMFLSMLKSSFTSIWRNRTMSIASIGSVAATLVILGMTLILILNINGITNTTKDQFDKIQVYVKDGLKQEDIDKVQQDIKNIDGVAETTFQSKSQALKSMEREWKEQAYLLDGLEKENPLPNSFMVTLDNMEESDSVAKQLEKINGIEDIKYYRDIVEKLMSVASFVRLGGLILIAILVFVSVFIISNTVKITVTARRKEIGIMKYVGATNGFIRGPFILEGVLLGLIGTLFSILVVFYGYKYLFSFINERLYVILTVYMIAPEKLFGDISIMFVAIGVGIGMLGSIVSLRKFLRV</sequence>
<reference evidence="15" key="1">
    <citation type="submission" date="2015-07" db="EMBL/GenBank/DDBJ databases">
        <title>Draft genome sequence of the purine-degrading Gottschalkia purinilyticum DSM 1384 (formerly Clostridium purinilyticum).</title>
        <authorList>
            <person name="Poehlein A."/>
            <person name="Schiel-Bengelsdorf B."/>
            <person name="Bengelsdorf F.R."/>
            <person name="Daniel R."/>
            <person name="Duerre P."/>
        </authorList>
    </citation>
    <scope>NUCLEOTIDE SEQUENCE [LARGE SCALE GENOMIC DNA]</scope>
    <source>
        <strain evidence="15">DSM 1384</strain>
    </source>
</reference>
<dbReference type="NCBIfam" id="NF038347">
    <property type="entry name" value="FtsX_Gpos"/>
    <property type="match status" value="1"/>
</dbReference>
<dbReference type="InterPro" id="IPR004513">
    <property type="entry name" value="FtsX"/>
</dbReference>
<keyword evidence="5 10" id="KW-0132">Cell division</keyword>
<dbReference type="STRING" id="1503.CLPU_4c02110"/>
<evidence type="ECO:0000256" key="3">
    <source>
        <dbReference type="ARBA" id="ARBA00021907"/>
    </source>
</evidence>
<dbReference type="Gene3D" id="3.30.70.3040">
    <property type="match status" value="1"/>
</dbReference>
<evidence type="ECO:0000256" key="2">
    <source>
        <dbReference type="ARBA" id="ARBA00007379"/>
    </source>
</evidence>
<dbReference type="PIRSF" id="PIRSF003097">
    <property type="entry name" value="FtsX"/>
    <property type="match status" value="1"/>
</dbReference>
<dbReference type="EMBL" id="LGSS01000004">
    <property type="protein sequence ID" value="KNF09165.1"/>
    <property type="molecule type" value="Genomic_DNA"/>
</dbReference>
<evidence type="ECO:0000259" key="13">
    <source>
        <dbReference type="Pfam" id="PF18075"/>
    </source>
</evidence>
<feature type="domain" description="ABC3 transporter permease C-terminal" evidence="12">
    <location>
        <begin position="178"/>
        <end position="300"/>
    </location>
</feature>
<feature type="transmembrane region" description="Helical" evidence="11">
    <location>
        <begin position="275"/>
        <end position="295"/>
    </location>
</feature>
<evidence type="ECO:0000256" key="10">
    <source>
        <dbReference type="PIRNR" id="PIRNR003097"/>
    </source>
</evidence>
<dbReference type="GO" id="GO:0051301">
    <property type="term" value="P:cell division"/>
    <property type="evidence" value="ECO:0007669"/>
    <property type="project" value="UniProtKB-KW"/>
</dbReference>
<dbReference type="Pfam" id="PF02687">
    <property type="entry name" value="FtsX"/>
    <property type="match status" value="1"/>
</dbReference>
<evidence type="ECO:0000256" key="4">
    <source>
        <dbReference type="ARBA" id="ARBA00022475"/>
    </source>
</evidence>
<feature type="transmembrane region" description="Helical" evidence="11">
    <location>
        <begin position="223"/>
        <end position="246"/>
    </location>
</feature>
<comment type="similarity">
    <text evidence="2 10">Belongs to the ABC-4 integral membrane protein family. FtsX subfamily.</text>
</comment>
<keyword evidence="9 10" id="KW-0131">Cell cycle</keyword>
<accession>A0A0L0WCM3</accession>
<dbReference type="InterPro" id="IPR040690">
    <property type="entry name" value="FtsX_ECD"/>
</dbReference>
<evidence type="ECO:0000256" key="5">
    <source>
        <dbReference type="ARBA" id="ARBA00022618"/>
    </source>
</evidence>
<protein>
    <recommendedName>
        <fullName evidence="3 10">Cell division protein FtsX</fullName>
    </recommendedName>
</protein>
<keyword evidence="7 11" id="KW-1133">Transmembrane helix</keyword>
<dbReference type="PATRIC" id="fig|1503.3.peg.2441"/>
<evidence type="ECO:0000259" key="12">
    <source>
        <dbReference type="Pfam" id="PF02687"/>
    </source>
</evidence>
<evidence type="ECO:0000256" key="11">
    <source>
        <dbReference type="SAM" id="Phobius"/>
    </source>
</evidence>
<dbReference type="RefSeq" id="WP_235436115.1">
    <property type="nucleotide sequence ID" value="NZ_LGSS01000004.1"/>
</dbReference>
<comment type="subcellular location">
    <subcellularLocation>
        <location evidence="1">Cell membrane</location>
        <topology evidence="1">Multi-pass membrane protein</topology>
    </subcellularLocation>
</comment>
<comment type="caution">
    <text evidence="14">The sequence shown here is derived from an EMBL/GenBank/DDBJ whole genome shotgun (WGS) entry which is preliminary data.</text>
</comment>
<keyword evidence="6 11" id="KW-0812">Transmembrane</keyword>
<organism evidence="14 15">
    <name type="scientific">Gottschalkia purinilytica</name>
    <name type="common">Clostridium purinilyticum</name>
    <dbReference type="NCBI Taxonomy" id="1503"/>
    <lineage>
        <taxon>Bacteria</taxon>
        <taxon>Bacillati</taxon>
        <taxon>Bacillota</taxon>
        <taxon>Tissierellia</taxon>
        <taxon>Tissierellales</taxon>
        <taxon>Gottschalkiaceae</taxon>
        <taxon>Gottschalkia</taxon>
    </lineage>
</organism>
<dbReference type="Pfam" id="PF18075">
    <property type="entry name" value="FtsX_ECD"/>
    <property type="match status" value="1"/>
</dbReference>
<evidence type="ECO:0000256" key="1">
    <source>
        <dbReference type="ARBA" id="ARBA00004651"/>
    </source>
</evidence>